<comment type="subcellular location">
    <subcellularLocation>
        <location evidence="6">Cell membrane</location>
        <topology evidence="6">Multi-pass membrane protein</topology>
    </subcellularLocation>
    <subcellularLocation>
        <location evidence="1">Membrane</location>
        <topology evidence="1">Multi-pass membrane protein</topology>
    </subcellularLocation>
</comment>
<dbReference type="GO" id="GO:0004129">
    <property type="term" value="F:cytochrome-c oxidase activity"/>
    <property type="evidence" value="ECO:0007669"/>
    <property type="project" value="InterPro"/>
</dbReference>
<dbReference type="EMBL" id="MDEO01000025">
    <property type="protein sequence ID" value="OCX23396.1"/>
    <property type="molecule type" value="Genomic_DNA"/>
</dbReference>
<dbReference type="PANTHER" id="PTHR11403">
    <property type="entry name" value="CYTOCHROME C OXIDASE SUBUNIT III"/>
    <property type="match status" value="1"/>
</dbReference>
<dbReference type="Gene3D" id="1.20.120.80">
    <property type="entry name" value="Cytochrome c oxidase, subunit III, four-helix bundle"/>
    <property type="match status" value="1"/>
</dbReference>
<protein>
    <submittedName>
        <fullName evidence="9">Cytochrome-c oxidase</fullName>
    </submittedName>
</protein>
<feature type="transmembrane region" description="Helical" evidence="7">
    <location>
        <begin position="158"/>
        <end position="180"/>
    </location>
</feature>
<feature type="transmembrane region" description="Helical" evidence="7">
    <location>
        <begin position="201"/>
        <end position="222"/>
    </location>
</feature>
<organism evidence="9 10">
    <name type="scientific">Mesorhizobium hungaricum</name>
    <dbReference type="NCBI Taxonomy" id="1566387"/>
    <lineage>
        <taxon>Bacteria</taxon>
        <taxon>Pseudomonadati</taxon>
        <taxon>Pseudomonadota</taxon>
        <taxon>Alphaproteobacteria</taxon>
        <taxon>Hyphomicrobiales</taxon>
        <taxon>Phyllobacteriaceae</taxon>
        <taxon>Mesorhizobium</taxon>
    </lineage>
</organism>
<sequence>MSAALFFLAAIAAVVGWWLSRQRLMSKPWLEAGPVTAFPGTEASLMHPAKIGLGVFLAVVGALFALLISAYFMRMIYTDWQPAPVPAILWPNTAMLALASMALQGAVFAAHKGQLENVRLALLAGALASLAFLGGQLLAWRDFAAEGYFATGNPAASFFYLLTAMHGLHIVGGLVALSRVNIRAWRSVRPEKLVLSTELCAMYWHVLLLVWLVLVSVLNGWAADLIDICRGLLA</sequence>
<evidence type="ECO:0000256" key="5">
    <source>
        <dbReference type="ARBA" id="ARBA00023136"/>
    </source>
</evidence>
<reference evidence="9 10" key="1">
    <citation type="submission" date="2016-08" db="EMBL/GenBank/DDBJ databases">
        <title>Whole genome sequence of Mesorhizobium sp. strain UASWS1009 isolated from industrial sewage.</title>
        <authorList>
            <person name="Crovadore J."/>
            <person name="Calmin G."/>
            <person name="Chablais R."/>
            <person name="Cochard B."/>
            <person name="Lefort F."/>
        </authorList>
    </citation>
    <scope>NUCLEOTIDE SEQUENCE [LARGE SCALE GENOMIC DNA]</scope>
    <source>
        <strain evidence="9 10">UASWS1009</strain>
    </source>
</reference>
<evidence type="ECO:0000313" key="9">
    <source>
        <dbReference type="EMBL" id="OCX23396.1"/>
    </source>
</evidence>
<keyword evidence="4 7" id="KW-1133">Transmembrane helix</keyword>
<dbReference type="Pfam" id="PF00510">
    <property type="entry name" value="COX3"/>
    <property type="match status" value="1"/>
</dbReference>
<dbReference type="GO" id="GO:0019646">
    <property type="term" value="P:aerobic electron transport chain"/>
    <property type="evidence" value="ECO:0007669"/>
    <property type="project" value="InterPro"/>
</dbReference>
<evidence type="ECO:0000259" key="8">
    <source>
        <dbReference type="PROSITE" id="PS50253"/>
    </source>
</evidence>
<dbReference type="STRING" id="1566387.QV13_04095"/>
<dbReference type="GO" id="GO:0005886">
    <property type="term" value="C:plasma membrane"/>
    <property type="evidence" value="ECO:0007669"/>
    <property type="project" value="UniProtKB-SubCell"/>
</dbReference>
<evidence type="ECO:0000313" key="10">
    <source>
        <dbReference type="Proteomes" id="UP000094412"/>
    </source>
</evidence>
<dbReference type="PANTHER" id="PTHR11403:SF10">
    <property type="entry name" value="CYTOCHROME C OXIDASE"/>
    <property type="match status" value="1"/>
</dbReference>
<evidence type="ECO:0000256" key="1">
    <source>
        <dbReference type="ARBA" id="ARBA00004141"/>
    </source>
</evidence>
<feature type="transmembrane region" description="Helical" evidence="7">
    <location>
        <begin position="51"/>
        <end position="72"/>
    </location>
</feature>
<dbReference type="SUPFAM" id="SSF81452">
    <property type="entry name" value="Cytochrome c oxidase subunit III-like"/>
    <property type="match status" value="1"/>
</dbReference>
<evidence type="ECO:0000256" key="6">
    <source>
        <dbReference type="RuleBase" id="RU003376"/>
    </source>
</evidence>
<evidence type="ECO:0000256" key="2">
    <source>
        <dbReference type="ARBA" id="ARBA00010581"/>
    </source>
</evidence>
<keyword evidence="3 6" id="KW-0812">Transmembrane</keyword>
<dbReference type="InterPro" id="IPR035973">
    <property type="entry name" value="Cyt_c_oxidase_su3-like_sf"/>
</dbReference>
<gene>
    <name evidence="9" type="ORF">QV13_04095</name>
</gene>
<dbReference type="InterPro" id="IPR013833">
    <property type="entry name" value="Cyt_c_oxidase_su3_a-hlx"/>
</dbReference>
<comment type="similarity">
    <text evidence="2 6">Belongs to the cytochrome c oxidase subunit 3 family.</text>
</comment>
<proteinExistence type="inferred from homology"/>
<dbReference type="Proteomes" id="UP000094412">
    <property type="component" value="Unassembled WGS sequence"/>
</dbReference>
<feature type="domain" description="Heme-copper oxidase subunit III family profile" evidence="8">
    <location>
        <begin position="1"/>
        <end position="223"/>
    </location>
</feature>
<feature type="transmembrane region" description="Helical" evidence="7">
    <location>
        <begin position="120"/>
        <end position="138"/>
    </location>
</feature>
<accession>A0A1C2E8S9</accession>
<keyword evidence="5 7" id="KW-0472">Membrane</keyword>
<evidence type="ECO:0000256" key="4">
    <source>
        <dbReference type="ARBA" id="ARBA00022989"/>
    </source>
</evidence>
<name>A0A1C2E8S9_9HYPH</name>
<keyword evidence="10" id="KW-1185">Reference proteome</keyword>
<evidence type="ECO:0000256" key="3">
    <source>
        <dbReference type="ARBA" id="ARBA00022692"/>
    </source>
</evidence>
<dbReference type="PROSITE" id="PS50253">
    <property type="entry name" value="COX3"/>
    <property type="match status" value="1"/>
</dbReference>
<comment type="caution">
    <text evidence="9">The sequence shown here is derived from an EMBL/GenBank/DDBJ whole genome shotgun (WGS) entry which is preliminary data.</text>
</comment>
<dbReference type="InterPro" id="IPR024791">
    <property type="entry name" value="Cyt_c/ubiquinol_Oxase_su3"/>
</dbReference>
<dbReference type="AlphaFoldDB" id="A0A1C2E8S9"/>
<dbReference type="OrthoDB" id="9808200at2"/>
<evidence type="ECO:0000256" key="7">
    <source>
        <dbReference type="SAM" id="Phobius"/>
    </source>
</evidence>
<dbReference type="InterPro" id="IPR000298">
    <property type="entry name" value="Cyt_c_oxidase-like_su3"/>
</dbReference>
<dbReference type="RefSeq" id="WP_024925630.1">
    <property type="nucleotide sequence ID" value="NZ_MDEO01000025.1"/>
</dbReference>